<reference evidence="4 5" key="1">
    <citation type="journal article" date="2018" name="Nat. Ecol. Evol.">
        <title>Shark genomes provide insights into elasmobranch evolution and the origin of vertebrates.</title>
        <authorList>
            <person name="Hara Y"/>
            <person name="Yamaguchi K"/>
            <person name="Onimaru K"/>
            <person name="Kadota M"/>
            <person name="Koyanagi M"/>
            <person name="Keeley SD"/>
            <person name="Tatsumi K"/>
            <person name="Tanaka K"/>
            <person name="Motone F"/>
            <person name="Kageyama Y"/>
            <person name="Nozu R"/>
            <person name="Adachi N"/>
            <person name="Nishimura O"/>
            <person name="Nakagawa R"/>
            <person name="Tanegashima C"/>
            <person name="Kiyatake I"/>
            <person name="Matsumoto R"/>
            <person name="Murakumo K"/>
            <person name="Nishida K"/>
            <person name="Terakita A"/>
            <person name="Kuratani S"/>
            <person name="Sato K"/>
            <person name="Hyodo S Kuraku.S."/>
        </authorList>
    </citation>
    <scope>NUCLEOTIDE SEQUENCE [LARGE SCALE GENOMIC DNA]</scope>
</reference>
<dbReference type="GO" id="GO:0000978">
    <property type="term" value="F:RNA polymerase II cis-regulatory region sequence-specific DNA binding"/>
    <property type="evidence" value="ECO:0007669"/>
    <property type="project" value="TreeGrafter"/>
</dbReference>
<feature type="non-terminal residue" evidence="4">
    <location>
        <position position="207"/>
    </location>
</feature>
<organism evidence="4 5">
    <name type="scientific">Chiloscyllium punctatum</name>
    <name type="common">Brownbanded bambooshark</name>
    <name type="synonym">Hemiscyllium punctatum</name>
    <dbReference type="NCBI Taxonomy" id="137246"/>
    <lineage>
        <taxon>Eukaryota</taxon>
        <taxon>Metazoa</taxon>
        <taxon>Chordata</taxon>
        <taxon>Craniata</taxon>
        <taxon>Vertebrata</taxon>
        <taxon>Chondrichthyes</taxon>
        <taxon>Elasmobranchii</taxon>
        <taxon>Galeomorphii</taxon>
        <taxon>Galeoidea</taxon>
        <taxon>Orectolobiformes</taxon>
        <taxon>Hemiscylliidae</taxon>
        <taxon>Chiloscyllium</taxon>
    </lineage>
</organism>
<feature type="DNA-binding region" description="Fork-head" evidence="2">
    <location>
        <begin position="1"/>
        <end position="30"/>
    </location>
</feature>
<dbReference type="GO" id="GO:0000981">
    <property type="term" value="F:DNA-binding transcription factor activity, RNA polymerase II-specific"/>
    <property type="evidence" value="ECO:0007669"/>
    <property type="project" value="TreeGrafter"/>
</dbReference>
<dbReference type="Proteomes" id="UP000287033">
    <property type="component" value="Unassembled WGS sequence"/>
</dbReference>
<dbReference type="STRING" id="137246.A0A401TJX4"/>
<dbReference type="PANTHER" id="PTHR46805">
    <property type="entry name" value="FORKHEAD BOX PROTEIN J1"/>
    <property type="match status" value="1"/>
</dbReference>
<evidence type="ECO:0000256" key="1">
    <source>
        <dbReference type="ARBA" id="ARBA00023125"/>
    </source>
</evidence>
<keyword evidence="2" id="KW-0539">Nucleus</keyword>
<evidence type="ECO:0000259" key="3">
    <source>
        <dbReference type="PROSITE" id="PS50039"/>
    </source>
</evidence>
<proteinExistence type="predicted"/>
<dbReference type="InterPro" id="IPR036388">
    <property type="entry name" value="WH-like_DNA-bd_sf"/>
</dbReference>
<comment type="caution">
    <text evidence="4">The sequence shown here is derived from an EMBL/GenBank/DDBJ whole genome shotgun (WGS) entry which is preliminary data.</text>
</comment>
<keyword evidence="5" id="KW-1185">Reference proteome</keyword>
<dbReference type="InterPro" id="IPR001766">
    <property type="entry name" value="Fork_head_dom"/>
</dbReference>
<evidence type="ECO:0000313" key="5">
    <source>
        <dbReference type="Proteomes" id="UP000287033"/>
    </source>
</evidence>
<dbReference type="AlphaFoldDB" id="A0A401TJX4"/>
<feature type="domain" description="Fork-head" evidence="3">
    <location>
        <begin position="1"/>
        <end position="30"/>
    </location>
</feature>
<dbReference type="OrthoDB" id="5954824at2759"/>
<gene>
    <name evidence="4" type="ORF">chiPu_0027264</name>
</gene>
<dbReference type="GO" id="GO:0005634">
    <property type="term" value="C:nucleus"/>
    <property type="evidence" value="ECO:0007669"/>
    <property type="project" value="UniProtKB-SubCell"/>
</dbReference>
<evidence type="ECO:0000256" key="2">
    <source>
        <dbReference type="PROSITE-ProRule" id="PRU00089"/>
    </source>
</evidence>
<sequence>NKCFQKVPRGKDEPGKGGFWKINAQFEEQLVTSILRRHVLPPNLYQLLQPKGHSLSPSLASHPETSTTAPQLQVPLESVQFLAEFEEISAGHCGWNPSLFELRAAEKEAGPEVTVSGLSPVASSPLLTQEEEEEINSLTGDLDWEVMLKSTLDQECTASGVLETLSPAIPLPGELSHTLNNKPMGFGPGNWSLCSDPSLTPGTETLE</sequence>
<evidence type="ECO:0000313" key="4">
    <source>
        <dbReference type="EMBL" id="GCC42928.1"/>
    </source>
</evidence>
<name>A0A401TJX4_CHIPU</name>
<comment type="subcellular location">
    <subcellularLocation>
        <location evidence="2">Nucleus</location>
    </subcellularLocation>
</comment>
<dbReference type="InterPro" id="IPR047513">
    <property type="entry name" value="FOXJ1"/>
</dbReference>
<dbReference type="PANTHER" id="PTHR46805:SF1">
    <property type="entry name" value="FORKHEAD BOX PROTEIN J1"/>
    <property type="match status" value="1"/>
</dbReference>
<keyword evidence="1 2" id="KW-0238">DNA-binding</keyword>
<dbReference type="Gene3D" id="1.10.10.10">
    <property type="entry name" value="Winged helix-like DNA-binding domain superfamily/Winged helix DNA-binding domain"/>
    <property type="match status" value="1"/>
</dbReference>
<protein>
    <recommendedName>
        <fullName evidence="3">Fork-head domain-containing protein</fullName>
    </recommendedName>
</protein>
<dbReference type="EMBL" id="BEZZ01099231">
    <property type="protein sequence ID" value="GCC42928.1"/>
    <property type="molecule type" value="Genomic_DNA"/>
</dbReference>
<accession>A0A401TJX4</accession>
<feature type="non-terminal residue" evidence="4">
    <location>
        <position position="1"/>
    </location>
</feature>
<dbReference type="PROSITE" id="PS50039">
    <property type="entry name" value="FORK_HEAD_3"/>
    <property type="match status" value="1"/>
</dbReference>